<accession>A0A8X6XQC2</accession>
<sequence>MRHFQAGTGGNINVRDLFLSAWGDKIVFKILGHVSSTISRLEGALGYLGVVSLFFWRAELASSAKPRSRSHDRVNPRSIAFPQKLVQHQRHPMDAISDIKLIRTDTTL</sequence>
<evidence type="ECO:0000313" key="2">
    <source>
        <dbReference type="Proteomes" id="UP000886998"/>
    </source>
</evidence>
<gene>
    <name evidence="1" type="ORF">TNIN_360531</name>
</gene>
<protein>
    <submittedName>
        <fullName evidence="1">Uncharacterized protein</fullName>
    </submittedName>
</protein>
<dbReference type="Proteomes" id="UP000886998">
    <property type="component" value="Unassembled WGS sequence"/>
</dbReference>
<organism evidence="1 2">
    <name type="scientific">Trichonephila inaurata madagascariensis</name>
    <dbReference type="NCBI Taxonomy" id="2747483"/>
    <lineage>
        <taxon>Eukaryota</taxon>
        <taxon>Metazoa</taxon>
        <taxon>Ecdysozoa</taxon>
        <taxon>Arthropoda</taxon>
        <taxon>Chelicerata</taxon>
        <taxon>Arachnida</taxon>
        <taxon>Araneae</taxon>
        <taxon>Araneomorphae</taxon>
        <taxon>Entelegynae</taxon>
        <taxon>Araneoidea</taxon>
        <taxon>Nephilidae</taxon>
        <taxon>Trichonephila</taxon>
        <taxon>Trichonephila inaurata</taxon>
    </lineage>
</organism>
<dbReference type="OrthoDB" id="1669972at2759"/>
<proteinExistence type="predicted"/>
<keyword evidence="2" id="KW-1185">Reference proteome</keyword>
<dbReference type="AlphaFoldDB" id="A0A8X6XQC2"/>
<comment type="caution">
    <text evidence="1">The sequence shown here is derived from an EMBL/GenBank/DDBJ whole genome shotgun (WGS) entry which is preliminary data.</text>
</comment>
<dbReference type="EMBL" id="BMAV01011433">
    <property type="protein sequence ID" value="GFY57313.1"/>
    <property type="molecule type" value="Genomic_DNA"/>
</dbReference>
<name>A0A8X6XQC2_9ARAC</name>
<evidence type="ECO:0000313" key="1">
    <source>
        <dbReference type="EMBL" id="GFY57313.1"/>
    </source>
</evidence>
<reference evidence="1" key="1">
    <citation type="submission" date="2020-08" db="EMBL/GenBank/DDBJ databases">
        <title>Multicomponent nature underlies the extraordinary mechanical properties of spider dragline silk.</title>
        <authorList>
            <person name="Kono N."/>
            <person name="Nakamura H."/>
            <person name="Mori M."/>
            <person name="Yoshida Y."/>
            <person name="Ohtoshi R."/>
            <person name="Malay A.D."/>
            <person name="Moran D.A.P."/>
            <person name="Tomita M."/>
            <person name="Numata K."/>
            <person name="Arakawa K."/>
        </authorList>
    </citation>
    <scope>NUCLEOTIDE SEQUENCE</scope>
</reference>